<dbReference type="InterPro" id="IPR043519">
    <property type="entry name" value="NT_sf"/>
</dbReference>
<sequence length="260" mass="27825">MDDAAGPWELVESLRRWAAGTPWCDWLELAGSLARDAGDALSDIDAGLGVVLDGVSYDDRRDAVLTAARTFTVVADEHVQRLGTPERPADHLILQYADGRQLSLVVMPAENRPGLPPGARALLDRSDRLAQPYEPPTLLATDEQRREWAFLAWWGLSDVAKHAGRGRIWRAVESLHDARSAAWQLHAAAAGVDYPSFGAVSVENAGLPAPAGIEHTLPAAAAPEALLAAARALASVLDPLTERYAVDGVRAEALRRLAAG</sequence>
<evidence type="ECO:0008006" key="3">
    <source>
        <dbReference type="Google" id="ProtNLM"/>
    </source>
</evidence>
<dbReference type="InParanoid" id="A0A4R5CKB6"/>
<proteinExistence type="predicted"/>
<dbReference type="Proteomes" id="UP000294739">
    <property type="component" value="Unassembled WGS sequence"/>
</dbReference>
<comment type="caution">
    <text evidence="1">The sequence shown here is derived from an EMBL/GenBank/DDBJ whole genome shotgun (WGS) entry which is preliminary data.</text>
</comment>
<accession>A0A4R5CKB6</accession>
<keyword evidence="2" id="KW-1185">Reference proteome</keyword>
<dbReference type="EMBL" id="SMKZ01000060">
    <property type="protein sequence ID" value="TDD99060.1"/>
    <property type="molecule type" value="Genomic_DNA"/>
</dbReference>
<organism evidence="1 2">
    <name type="scientific">Jiangella asiatica</name>
    <dbReference type="NCBI Taxonomy" id="2530372"/>
    <lineage>
        <taxon>Bacteria</taxon>
        <taxon>Bacillati</taxon>
        <taxon>Actinomycetota</taxon>
        <taxon>Actinomycetes</taxon>
        <taxon>Jiangellales</taxon>
        <taxon>Jiangellaceae</taxon>
        <taxon>Jiangella</taxon>
    </lineage>
</organism>
<protein>
    <recommendedName>
        <fullName evidence="3">Nucleotidyltransferase domain-containing protein</fullName>
    </recommendedName>
</protein>
<dbReference type="RefSeq" id="WP_131900628.1">
    <property type="nucleotide sequence ID" value="NZ_SMKZ01000060.1"/>
</dbReference>
<evidence type="ECO:0000313" key="1">
    <source>
        <dbReference type="EMBL" id="TDD99060.1"/>
    </source>
</evidence>
<gene>
    <name evidence="1" type="ORF">E1269_27450</name>
</gene>
<evidence type="ECO:0000313" key="2">
    <source>
        <dbReference type="Proteomes" id="UP000294739"/>
    </source>
</evidence>
<dbReference type="Gene3D" id="3.30.460.10">
    <property type="entry name" value="Beta Polymerase, domain 2"/>
    <property type="match status" value="1"/>
</dbReference>
<name>A0A4R5CKB6_9ACTN</name>
<dbReference type="OrthoDB" id="5179529at2"/>
<reference evidence="1 2" key="1">
    <citation type="submission" date="2019-03" db="EMBL/GenBank/DDBJ databases">
        <title>Draft genome sequences of novel Actinobacteria.</title>
        <authorList>
            <person name="Sahin N."/>
            <person name="Ay H."/>
            <person name="Saygin H."/>
        </authorList>
    </citation>
    <scope>NUCLEOTIDE SEQUENCE [LARGE SCALE GENOMIC DNA]</scope>
    <source>
        <strain evidence="1 2">5K138</strain>
    </source>
</reference>
<dbReference type="AlphaFoldDB" id="A0A4R5CKB6"/>